<keyword evidence="1" id="KW-0343">GTPase activation</keyword>
<evidence type="ECO:0000313" key="8">
    <source>
        <dbReference type="EMBL" id="GBE60101.1"/>
    </source>
</evidence>
<feature type="region of interest" description="Disordered" evidence="6">
    <location>
        <begin position="152"/>
        <end position="203"/>
    </location>
</feature>
<accession>A0A2H6KAS8</accession>
<gene>
    <name evidence="8" type="ORF">BOVATA_015940</name>
</gene>
<dbReference type="CDD" id="cd08831">
    <property type="entry name" value="ArfGap_ArfGap2_3_like"/>
    <property type="match status" value="1"/>
</dbReference>
<evidence type="ECO:0000256" key="5">
    <source>
        <dbReference type="PROSITE-ProRule" id="PRU00288"/>
    </source>
</evidence>
<evidence type="ECO:0000313" key="9">
    <source>
        <dbReference type="Proteomes" id="UP000236319"/>
    </source>
</evidence>
<evidence type="ECO:0000256" key="6">
    <source>
        <dbReference type="SAM" id="MobiDB-lite"/>
    </source>
</evidence>
<comment type="caution">
    <text evidence="8">The sequence shown here is derived from an EMBL/GenBank/DDBJ whole genome shotgun (WGS) entry which is preliminary data.</text>
</comment>
<dbReference type="Proteomes" id="UP000236319">
    <property type="component" value="Unassembled WGS sequence"/>
</dbReference>
<dbReference type="VEuPathDB" id="PiroplasmaDB:BOVATA_015940"/>
<protein>
    <submittedName>
        <fullName evidence="8">GTPase activating for ADP ribosylation factor</fullName>
    </submittedName>
</protein>
<evidence type="ECO:0000256" key="1">
    <source>
        <dbReference type="ARBA" id="ARBA00022468"/>
    </source>
</evidence>
<name>A0A2H6KAS8_9APIC</name>
<evidence type="ECO:0000256" key="2">
    <source>
        <dbReference type="ARBA" id="ARBA00022723"/>
    </source>
</evidence>
<dbReference type="PANTHER" id="PTHR45686:SF4">
    <property type="entry name" value="ADP-RIBOSYLATION FACTOR GTPASE ACTIVATING PROTEIN 3, ISOFORM H"/>
    <property type="match status" value="1"/>
</dbReference>
<keyword evidence="9" id="KW-1185">Reference proteome</keyword>
<evidence type="ECO:0000259" key="7">
    <source>
        <dbReference type="PROSITE" id="PS50115"/>
    </source>
</evidence>
<feature type="region of interest" description="Disordered" evidence="6">
    <location>
        <begin position="304"/>
        <end position="337"/>
    </location>
</feature>
<evidence type="ECO:0000256" key="3">
    <source>
        <dbReference type="ARBA" id="ARBA00022771"/>
    </source>
</evidence>
<dbReference type="InterPro" id="IPR038508">
    <property type="entry name" value="ArfGAP_dom_sf"/>
</dbReference>
<dbReference type="PANTHER" id="PTHR45686">
    <property type="entry name" value="ADP-RIBOSYLATION FACTOR GTPASE ACTIVATING PROTEIN 3, ISOFORM H-RELATED"/>
    <property type="match status" value="1"/>
</dbReference>
<dbReference type="GO" id="GO:0048205">
    <property type="term" value="P:COPI coating of Golgi vesicle"/>
    <property type="evidence" value="ECO:0007669"/>
    <property type="project" value="TreeGrafter"/>
</dbReference>
<keyword evidence="2" id="KW-0479">Metal-binding</keyword>
<evidence type="ECO:0000256" key="4">
    <source>
        <dbReference type="ARBA" id="ARBA00022833"/>
    </source>
</evidence>
<dbReference type="RefSeq" id="XP_028866344.1">
    <property type="nucleotide sequence ID" value="XM_029010511.1"/>
</dbReference>
<feature type="compositionally biased region" description="Low complexity" evidence="6">
    <location>
        <begin position="152"/>
        <end position="162"/>
    </location>
</feature>
<dbReference type="EMBL" id="BDSA01000002">
    <property type="protein sequence ID" value="GBE60101.1"/>
    <property type="molecule type" value="Genomic_DNA"/>
</dbReference>
<feature type="compositionally biased region" description="Low complexity" evidence="6">
    <location>
        <begin position="324"/>
        <end position="333"/>
    </location>
</feature>
<dbReference type="GO" id="GO:0005096">
    <property type="term" value="F:GTPase activator activity"/>
    <property type="evidence" value="ECO:0007669"/>
    <property type="project" value="UniProtKB-KW"/>
</dbReference>
<keyword evidence="3 5" id="KW-0863">Zinc-finger</keyword>
<dbReference type="SUPFAM" id="SSF57863">
    <property type="entry name" value="ArfGap/RecO-like zinc finger"/>
    <property type="match status" value="1"/>
</dbReference>
<dbReference type="Pfam" id="PF01412">
    <property type="entry name" value="ArfGap"/>
    <property type="match status" value="1"/>
</dbReference>
<dbReference type="InterPro" id="IPR001164">
    <property type="entry name" value="ArfGAP_dom"/>
</dbReference>
<feature type="compositionally biased region" description="Polar residues" evidence="6">
    <location>
        <begin position="304"/>
        <end position="318"/>
    </location>
</feature>
<dbReference type="GO" id="GO:0008270">
    <property type="term" value="F:zinc ion binding"/>
    <property type="evidence" value="ECO:0007669"/>
    <property type="project" value="UniProtKB-KW"/>
</dbReference>
<organism evidence="8 9">
    <name type="scientific">Babesia ovata</name>
    <dbReference type="NCBI Taxonomy" id="189622"/>
    <lineage>
        <taxon>Eukaryota</taxon>
        <taxon>Sar</taxon>
        <taxon>Alveolata</taxon>
        <taxon>Apicomplexa</taxon>
        <taxon>Aconoidasida</taxon>
        <taxon>Piroplasmida</taxon>
        <taxon>Babesiidae</taxon>
        <taxon>Babesia</taxon>
    </lineage>
</organism>
<sequence length="370" mass="40354">MDSIANLQVDARGYVTDEARDKVFRQLLAQAENAVCIDCNARNPTWISLTYAVHLCLNCSGRHRQFGSHISFVRSSDMDKFTREQLIRMAHGGNARAKTFFRQIGLTRQPYDYSSPMAQRYPAMLDAELGTVQTQAPERAFSQKQPSCDLLDLGSDDMSSKSGHQSPVATNSFSSNATPAPRTPTGVSSMTLGRGTHDAPRSWGARTGSYGGHGAGFGGRVEVDFDAFEKSIISEASQKKNLIAARATEPALEAREQTPAMTFAAPASTPSQYTPPPDMSRFAGKTGISSDQVFGRGAYAQQPSVNVSLNPHKTSLSSDEYFGRPPRSRSNSESFEERAVQNIKEGIATALKEGNRLVGMAKQWFSNHQL</sequence>
<dbReference type="OrthoDB" id="10266696at2759"/>
<dbReference type="SMART" id="SM00105">
    <property type="entry name" value="ArfGap"/>
    <property type="match status" value="1"/>
</dbReference>
<dbReference type="PRINTS" id="PR00405">
    <property type="entry name" value="REVINTRACTNG"/>
</dbReference>
<reference evidence="8 9" key="1">
    <citation type="journal article" date="2017" name="BMC Genomics">
        <title>Whole-genome assembly of Babesia ovata and comparative genomics between closely related pathogens.</title>
        <authorList>
            <person name="Yamagishi J."/>
            <person name="Asada M."/>
            <person name="Hakimi H."/>
            <person name="Tanaka T.Q."/>
            <person name="Sugimoto C."/>
            <person name="Kawazu S."/>
        </authorList>
    </citation>
    <scope>NUCLEOTIDE SEQUENCE [LARGE SCALE GENOMIC DNA]</scope>
    <source>
        <strain evidence="8 9">Miyake</strain>
    </source>
</reference>
<keyword evidence="4" id="KW-0862">Zinc</keyword>
<dbReference type="GO" id="GO:0000139">
    <property type="term" value="C:Golgi membrane"/>
    <property type="evidence" value="ECO:0007669"/>
    <property type="project" value="GOC"/>
</dbReference>
<proteinExistence type="predicted"/>
<dbReference type="AlphaFoldDB" id="A0A2H6KAS8"/>
<feature type="compositionally biased region" description="Polar residues" evidence="6">
    <location>
        <begin position="163"/>
        <end position="178"/>
    </location>
</feature>
<dbReference type="InterPro" id="IPR037278">
    <property type="entry name" value="ARFGAP/RecO"/>
</dbReference>
<dbReference type="GeneID" id="39873871"/>
<feature type="domain" description="Arf-GAP" evidence="7">
    <location>
        <begin position="21"/>
        <end position="102"/>
    </location>
</feature>
<dbReference type="Gene3D" id="1.10.220.150">
    <property type="entry name" value="Arf GTPase activating protein"/>
    <property type="match status" value="1"/>
</dbReference>
<dbReference type="PROSITE" id="PS50115">
    <property type="entry name" value="ARFGAP"/>
    <property type="match status" value="1"/>
</dbReference>